<dbReference type="RefSeq" id="WP_230821002.1">
    <property type="nucleotide sequence ID" value="NZ_JAJNCU010000001.1"/>
</dbReference>
<keyword evidence="4" id="KW-1185">Reference proteome</keyword>
<evidence type="ECO:0000313" key="4">
    <source>
        <dbReference type="Proteomes" id="UP001549019"/>
    </source>
</evidence>
<sequence>MNFKKYLLAGGLASVLVLGACGGDDAPDETEETTDTEGGTEVDDADRSEDALDTIQDSGESVDEDEIDHDSTETETEADNTVEDAGDENPDEEDSE</sequence>
<reference evidence="3 4" key="1">
    <citation type="submission" date="2024-05" db="EMBL/GenBank/DDBJ databases">
        <title>Genomic Encyclopedia of Type Strains, Phase IV (KMG-IV): sequencing the most valuable type-strain genomes for metagenomic binning, comparative biology and taxonomic classification.</title>
        <authorList>
            <person name="Goeker M."/>
        </authorList>
    </citation>
    <scope>NUCLEOTIDE SEQUENCE [LARGE SCALE GENOMIC DNA]</scope>
    <source>
        <strain evidence="3 4">DSM 25286</strain>
    </source>
</reference>
<evidence type="ECO:0000256" key="1">
    <source>
        <dbReference type="SAM" id="MobiDB-lite"/>
    </source>
</evidence>
<proteinExistence type="predicted"/>
<feature type="compositionally biased region" description="Acidic residues" evidence="1">
    <location>
        <begin position="25"/>
        <end position="47"/>
    </location>
</feature>
<evidence type="ECO:0000313" key="3">
    <source>
        <dbReference type="EMBL" id="MET3109646.1"/>
    </source>
</evidence>
<dbReference type="PROSITE" id="PS51257">
    <property type="entry name" value="PROKAR_LIPOPROTEIN"/>
    <property type="match status" value="1"/>
</dbReference>
<feature type="chain" id="PRO_5046318121" description="Lipoprotein" evidence="2">
    <location>
        <begin position="23"/>
        <end position="96"/>
    </location>
</feature>
<comment type="caution">
    <text evidence="3">The sequence shown here is derived from an EMBL/GenBank/DDBJ whole genome shotgun (WGS) entry which is preliminary data.</text>
</comment>
<dbReference type="Proteomes" id="UP001549019">
    <property type="component" value="Unassembled WGS sequence"/>
</dbReference>
<accession>A0ABV2E5H8</accession>
<gene>
    <name evidence="3" type="ORF">ABHD89_000034</name>
</gene>
<evidence type="ECO:0000256" key="2">
    <source>
        <dbReference type="SAM" id="SignalP"/>
    </source>
</evidence>
<name>A0ABV2E5H8_9STAP</name>
<feature type="signal peptide" evidence="2">
    <location>
        <begin position="1"/>
        <end position="22"/>
    </location>
</feature>
<protein>
    <recommendedName>
        <fullName evidence="5">Lipoprotein</fullName>
    </recommendedName>
</protein>
<evidence type="ECO:0008006" key="5">
    <source>
        <dbReference type="Google" id="ProtNLM"/>
    </source>
</evidence>
<dbReference type="EMBL" id="JBDZDV010000001">
    <property type="protein sequence ID" value="MET3109646.1"/>
    <property type="molecule type" value="Genomic_DNA"/>
</dbReference>
<feature type="compositionally biased region" description="Acidic residues" evidence="1">
    <location>
        <begin position="60"/>
        <end position="96"/>
    </location>
</feature>
<keyword evidence="2" id="KW-0732">Signal</keyword>
<feature type="region of interest" description="Disordered" evidence="1">
    <location>
        <begin position="21"/>
        <end position="96"/>
    </location>
</feature>
<organism evidence="3 4">
    <name type="scientific">Salinicoccus halitifaciens</name>
    <dbReference type="NCBI Taxonomy" id="1073415"/>
    <lineage>
        <taxon>Bacteria</taxon>
        <taxon>Bacillati</taxon>
        <taxon>Bacillota</taxon>
        <taxon>Bacilli</taxon>
        <taxon>Bacillales</taxon>
        <taxon>Staphylococcaceae</taxon>
        <taxon>Salinicoccus</taxon>
    </lineage>
</organism>